<feature type="compositionally biased region" description="Basic and acidic residues" evidence="1">
    <location>
        <begin position="111"/>
        <end position="122"/>
    </location>
</feature>
<name>A0A183GMI7_HELPZ</name>
<keyword evidence="2" id="KW-0812">Transmembrane</keyword>
<dbReference type="AlphaFoldDB" id="A0A183GMI7"/>
<keyword evidence="4" id="KW-1185">Reference proteome</keyword>
<accession>A0A183GMI7</accession>
<proteinExistence type="predicted"/>
<evidence type="ECO:0000313" key="5">
    <source>
        <dbReference type="WBParaSite" id="HPBE_0002390701-mRNA-1"/>
    </source>
</evidence>
<dbReference type="WBParaSite" id="HPBE_0002390701-mRNA-1">
    <property type="protein sequence ID" value="HPBE_0002390701-mRNA-1"/>
    <property type="gene ID" value="HPBE_0002390701"/>
</dbReference>
<dbReference type="OrthoDB" id="10056860at2759"/>
<evidence type="ECO:0000256" key="1">
    <source>
        <dbReference type="SAM" id="MobiDB-lite"/>
    </source>
</evidence>
<gene>
    <name evidence="3" type="ORF">HPBE_LOCUS23906</name>
</gene>
<accession>A0A3P8DDF8</accession>
<organism evidence="4 5">
    <name type="scientific">Heligmosomoides polygyrus</name>
    <name type="common">Parasitic roundworm</name>
    <dbReference type="NCBI Taxonomy" id="6339"/>
    <lineage>
        <taxon>Eukaryota</taxon>
        <taxon>Metazoa</taxon>
        <taxon>Ecdysozoa</taxon>
        <taxon>Nematoda</taxon>
        <taxon>Chromadorea</taxon>
        <taxon>Rhabditida</taxon>
        <taxon>Rhabditina</taxon>
        <taxon>Rhabditomorpha</taxon>
        <taxon>Strongyloidea</taxon>
        <taxon>Heligmosomidae</taxon>
        <taxon>Heligmosomoides</taxon>
    </lineage>
</organism>
<feature type="region of interest" description="Disordered" evidence="1">
    <location>
        <begin position="102"/>
        <end position="122"/>
    </location>
</feature>
<feature type="transmembrane region" description="Helical" evidence="2">
    <location>
        <begin position="68"/>
        <end position="85"/>
    </location>
</feature>
<sequence>METKMLRWTTGVTRLDRVRNIRQRFGVTPIFEKMREARPRWKSGTGYSDYSTTIYQHRPYIWPPLRKLFNFNFAVVGVGLVLISLDYDWITEQFNSITRNAKPEASQLKQTDAHSESESSVF</sequence>
<evidence type="ECO:0000313" key="3">
    <source>
        <dbReference type="EMBL" id="VDP41741.1"/>
    </source>
</evidence>
<dbReference type="Proteomes" id="UP000050761">
    <property type="component" value="Unassembled WGS sequence"/>
</dbReference>
<protein>
    <submittedName>
        <fullName evidence="5">Deltameth_res domain-containing protein</fullName>
    </submittedName>
</protein>
<evidence type="ECO:0000313" key="4">
    <source>
        <dbReference type="Proteomes" id="UP000050761"/>
    </source>
</evidence>
<reference evidence="5" key="2">
    <citation type="submission" date="2019-09" db="UniProtKB">
        <authorList>
            <consortium name="WormBaseParasite"/>
        </authorList>
    </citation>
    <scope>IDENTIFICATION</scope>
</reference>
<reference evidence="3 4" key="1">
    <citation type="submission" date="2018-11" db="EMBL/GenBank/DDBJ databases">
        <authorList>
            <consortium name="Pathogen Informatics"/>
        </authorList>
    </citation>
    <scope>NUCLEOTIDE SEQUENCE [LARGE SCALE GENOMIC DNA]</scope>
</reference>
<keyword evidence="2" id="KW-0472">Membrane</keyword>
<evidence type="ECO:0000256" key="2">
    <source>
        <dbReference type="SAM" id="Phobius"/>
    </source>
</evidence>
<dbReference type="EMBL" id="UZAH01035614">
    <property type="protein sequence ID" value="VDP41741.1"/>
    <property type="molecule type" value="Genomic_DNA"/>
</dbReference>
<keyword evidence="2" id="KW-1133">Transmembrane helix</keyword>